<dbReference type="GO" id="GO:0008270">
    <property type="term" value="F:zinc ion binding"/>
    <property type="evidence" value="ECO:0007669"/>
    <property type="project" value="UniProtKB-KW"/>
</dbReference>
<comment type="subcellular location">
    <subcellularLocation>
        <location evidence="1">Nucleus</location>
    </subcellularLocation>
</comment>
<dbReference type="Pfam" id="PF24237">
    <property type="entry name" value="INO80E"/>
    <property type="match status" value="1"/>
</dbReference>
<evidence type="ECO:0000256" key="1">
    <source>
        <dbReference type="ARBA" id="ARBA00004123"/>
    </source>
</evidence>
<proteinExistence type="predicted"/>
<feature type="compositionally biased region" description="Basic and acidic residues" evidence="8">
    <location>
        <begin position="154"/>
        <end position="172"/>
    </location>
</feature>
<accession>A0A168QYF3</accession>
<feature type="region of interest" description="Disordered" evidence="8">
    <location>
        <begin position="103"/>
        <end position="186"/>
    </location>
</feature>
<evidence type="ECO:0000256" key="2">
    <source>
        <dbReference type="ARBA" id="ARBA00022723"/>
    </source>
</evidence>
<feature type="region of interest" description="Disordered" evidence="8">
    <location>
        <begin position="265"/>
        <end position="313"/>
    </location>
</feature>
<evidence type="ECO:0000313" key="10">
    <source>
        <dbReference type="EMBL" id="SAM05772.1"/>
    </source>
</evidence>
<keyword evidence="3" id="KW-0677">Repeat</keyword>
<sequence>MADLMNATQPKEEELYCYWKDCLRPFPGHDALSHHLSEDHIGWKKGEYCCEWTNCSRKGVKCHNRFALMMHLRIHTGEKPFECDFGGCGMNFGRMDALTRHKKTEHGLDTQTETIKRLAPSQESKSLIARHHKPKLGNEETTPIGFSNKKRKLAREEDHSDKHKRGKLDSGKRPTTAASGESEDFDPYDYAIHTQRDRQPSSSSISTSSGLLPQNKYKIAKAKLKYILRENEMLNDEWTSIQRRLGRLQTERRVLLDVLVTAEGDQDGDLMSSSDDDDDDNDGVDMDNGRNNNYGMDDDNDNGNGDMDEGDTDFGHERVVINARHDIPATYHEYIA</sequence>
<evidence type="ECO:0000259" key="9">
    <source>
        <dbReference type="PROSITE" id="PS50157"/>
    </source>
</evidence>
<evidence type="ECO:0000313" key="11">
    <source>
        <dbReference type="Proteomes" id="UP000078561"/>
    </source>
</evidence>
<dbReference type="GO" id="GO:0005634">
    <property type="term" value="C:nucleus"/>
    <property type="evidence" value="ECO:0007669"/>
    <property type="project" value="UniProtKB-SubCell"/>
</dbReference>
<dbReference type="PANTHER" id="PTHR45718">
    <property type="entry name" value="TRANSCRIPTIONAL ACTIVATOR CUBITUS INTERRUPTUS"/>
    <property type="match status" value="1"/>
</dbReference>
<dbReference type="InterPro" id="IPR043359">
    <property type="entry name" value="GLI-like"/>
</dbReference>
<gene>
    <name evidence="10" type="primary">ABSGL_11647.1 scaffold 12295</name>
</gene>
<dbReference type="GO" id="GO:0000981">
    <property type="term" value="F:DNA-binding transcription factor activity, RNA polymerase II-specific"/>
    <property type="evidence" value="ECO:0007669"/>
    <property type="project" value="TreeGrafter"/>
</dbReference>
<evidence type="ECO:0000256" key="4">
    <source>
        <dbReference type="ARBA" id="ARBA00022771"/>
    </source>
</evidence>
<dbReference type="GO" id="GO:0000978">
    <property type="term" value="F:RNA polymerase II cis-regulatory region sequence-specific DNA binding"/>
    <property type="evidence" value="ECO:0007669"/>
    <property type="project" value="TreeGrafter"/>
</dbReference>
<dbReference type="InterPro" id="IPR056515">
    <property type="entry name" value="INO80E_N"/>
</dbReference>
<dbReference type="InterPro" id="IPR013087">
    <property type="entry name" value="Znf_C2H2_type"/>
</dbReference>
<evidence type="ECO:0000256" key="5">
    <source>
        <dbReference type="ARBA" id="ARBA00022833"/>
    </source>
</evidence>
<keyword evidence="11" id="KW-1185">Reference proteome</keyword>
<dbReference type="AlphaFoldDB" id="A0A168QYF3"/>
<dbReference type="PANTHER" id="PTHR45718:SF4">
    <property type="entry name" value="TRANSCRIPTIONAL ACTIVATOR CUBITUS INTERRUPTUS"/>
    <property type="match status" value="1"/>
</dbReference>
<organism evidence="10">
    <name type="scientific">Absidia glauca</name>
    <name type="common">Pin mould</name>
    <dbReference type="NCBI Taxonomy" id="4829"/>
    <lineage>
        <taxon>Eukaryota</taxon>
        <taxon>Fungi</taxon>
        <taxon>Fungi incertae sedis</taxon>
        <taxon>Mucoromycota</taxon>
        <taxon>Mucoromycotina</taxon>
        <taxon>Mucoromycetes</taxon>
        <taxon>Mucorales</taxon>
        <taxon>Cunninghamellaceae</taxon>
        <taxon>Absidia</taxon>
    </lineage>
</organism>
<feature type="domain" description="C2H2-type" evidence="9">
    <location>
        <begin position="53"/>
        <end position="80"/>
    </location>
</feature>
<dbReference type="PROSITE" id="PS50157">
    <property type="entry name" value="ZINC_FINGER_C2H2_2"/>
    <property type="match status" value="2"/>
</dbReference>
<dbReference type="SUPFAM" id="SSF57667">
    <property type="entry name" value="beta-beta-alpha zinc fingers"/>
    <property type="match status" value="2"/>
</dbReference>
<evidence type="ECO:0000256" key="3">
    <source>
        <dbReference type="ARBA" id="ARBA00022737"/>
    </source>
</evidence>
<dbReference type="PROSITE" id="PS00028">
    <property type="entry name" value="ZINC_FINGER_C2H2_1"/>
    <property type="match status" value="2"/>
</dbReference>
<feature type="compositionally biased region" description="Acidic residues" evidence="8">
    <location>
        <begin position="296"/>
        <end position="312"/>
    </location>
</feature>
<reference evidence="10" key="1">
    <citation type="submission" date="2016-04" db="EMBL/GenBank/DDBJ databases">
        <authorList>
            <person name="Evans L.H."/>
            <person name="Alamgir A."/>
            <person name="Owens N."/>
            <person name="Weber N.D."/>
            <person name="Virtaneva K."/>
            <person name="Barbian K."/>
            <person name="Babar A."/>
            <person name="Rosenke K."/>
        </authorList>
    </citation>
    <scope>NUCLEOTIDE SEQUENCE [LARGE SCALE GENOMIC DNA]</scope>
    <source>
        <strain evidence="10">CBS 101.48</strain>
    </source>
</reference>
<dbReference type="InterPro" id="IPR036236">
    <property type="entry name" value="Znf_C2H2_sf"/>
</dbReference>
<evidence type="ECO:0000256" key="8">
    <source>
        <dbReference type="SAM" id="MobiDB-lite"/>
    </source>
</evidence>
<keyword evidence="5" id="KW-0862">Zinc</keyword>
<feature type="domain" description="C2H2-type" evidence="9">
    <location>
        <begin position="81"/>
        <end position="111"/>
    </location>
</feature>
<dbReference type="STRING" id="4829.A0A168QYF3"/>
<dbReference type="OrthoDB" id="3437960at2759"/>
<name>A0A168QYF3_ABSGL</name>
<protein>
    <recommendedName>
        <fullName evidence="9">C2H2-type domain-containing protein</fullName>
    </recommendedName>
</protein>
<dbReference type="Gene3D" id="3.30.160.60">
    <property type="entry name" value="Classic Zinc Finger"/>
    <property type="match status" value="3"/>
</dbReference>
<dbReference type="InParanoid" id="A0A168QYF3"/>
<dbReference type="EMBL" id="LT554468">
    <property type="protein sequence ID" value="SAM05772.1"/>
    <property type="molecule type" value="Genomic_DNA"/>
</dbReference>
<dbReference type="Proteomes" id="UP000078561">
    <property type="component" value="Unassembled WGS sequence"/>
</dbReference>
<keyword evidence="2" id="KW-0479">Metal-binding</keyword>
<feature type="compositionally biased region" description="Acidic residues" evidence="8">
    <location>
        <begin position="265"/>
        <end position="285"/>
    </location>
</feature>
<dbReference type="FunCoup" id="A0A168QYF3">
    <property type="interactions" value="228"/>
</dbReference>
<evidence type="ECO:0000256" key="7">
    <source>
        <dbReference type="PROSITE-ProRule" id="PRU00042"/>
    </source>
</evidence>
<evidence type="ECO:0000256" key="6">
    <source>
        <dbReference type="ARBA" id="ARBA00023242"/>
    </source>
</evidence>
<keyword evidence="4 7" id="KW-0863">Zinc-finger</keyword>
<dbReference type="OMA" id="CQWEECG"/>
<keyword evidence="6" id="KW-0539">Nucleus</keyword>
<dbReference type="SMART" id="SM00355">
    <property type="entry name" value="ZnF_C2H2"/>
    <property type="match status" value="3"/>
</dbReference>